<dbReference type="AlphaFoldDB" id="A0A557QG24"/>
<dbReference type="GO" id="GO:0015562">
    <property type="term" value="F:efflux transmembrane transporter activity"/>
    <property type="evidence" value="ECO:0007669"/>
    <property type="project" value="TreeGrafter"/>
</dbReference>
<name>A0A557QG24_9RHOO</name>
<dbReference type="Proteomes" id="UP000319502">
    <property type="component" value="Unassembled WGS sequence"/>
</dbReference>
<evidence type="ECO:0000256" key="2">
    <source>
        <dbReference type="SAM" id="SignalP"/>
    </source>
</evidence>
<dbReference type="PANTHER" id="PTHR30469">
    <property type="entry name" value="MULTIDRUG RESISTANCE PROTEIN MDTA"/>
    <property type="match status" value="1"/>
</dbReference>
<dbReference type="NCBIfam" id="TIGR01730">
    <property type="entry name" value="RND_mfp"/>
    <property type="match status" value="1"/>
</dbReference>
<feature type="chain" id="PRO_5021844317" evidence="2">
    <location>
        <begin position="39"/>
        <end position="371"/>
    </location>
</feature>
<comment type="caution">
    <text evidence="5">The sequence shown here is derived from an EMBL/GenBank/DDBJ whole genome shotgun (WGS) entry which is preliminary data.</text>
</comment>
<feature type="domain" description="Multidrug resistance protein MdtA-like C-terminal permuted SH3" evidence="4">
    <location>
        <begin position="295"/>
        <end position="355"/>
    </location>
</feature>
<keyword evidence="2" id="KW-0732">Signal</keyword>
<dbReference type="InterPro" id="IPR058792">
    <property type="entry name" value="Beta-barrel_RND_2"/>
</dbReference>
<dbReference type="SUPFAM" id="SSF111369">
    <property type="entry name" value="HlyD-like secretion proteins"/>
    <property type="match status" value="1"/>
</dbReference>
<organism evidence="5 6">
    <name type="scientific">Denitromonas halophila</name>
    <dbReference type="NCBI Taxonomy" id="1629404"/>
    <lineage>
        <taxon>Bacteria</taxon>
        <taxon>Pseudomonadati</taxon>
        <taxon>Pseudomonadota</taxon>
        <taxon>Betaproteobacteria</taxon>
        <taxon>Rhodocyclales</taxon>
        <taxon>Zoogloeaceae</taxon>
        <taxon>Denitromonas</taxon>
    </lineage>
</organism>
<dbReference type="InterPro" id="IPR006143">
    <property type="entry name" value="RND_pump_MFP"/>
</dbReference>
<sequence length="371" mass="39073">MTRQGSEDAMRGLGMCGGRALAWCLALGVAVAAPPAVAAGPTVVVAESRRQAVVEELRVSGTVTAPRAARLSPAVAGKVASLRVDVGSRVVKDQVLVELDAELARIELEVAQAGVLQASEALADARRRAADGRRLASSRSIAASAYEALQSEVRADTALLRQREAERRGAQARLERHLLRAPFDGVISAKLTELGEWIAPGDEALALVAERGLWIDLQVPQAYFPRLDPEVPVRVRLDALPGEALAARIERIVPVSDATARSFLLRVGVAGDALPMTSGMSASAVLRLDAGRERVVVARDALLRHADGRVTVWVVETDGGASQVVERAVQPGLGFDGMVEIVDGLEAGVRVVVEGNESLRQGQAVTVAGAR</sequence>
<proteinExistence type="inferred from homology"/>
<evidence type="ECO:0000259" key="3">
    <source>
        <dbReference type="Pfam" id="PF25954"/>
    </source>
</evidence>
<gene>
    <name evidence="5" type="ORF">FHP91_18300</name>
</gene>
<dbReference type="PANTHER" id="PTHR30469:SF15">
    <property type="entry name" value="HLYD FAMILY OF SECRETION PROTEINS"/>
    <property type="match status" value="1"/>
</dbReference>
<feature type="domain" description="CusB-like beta-barrel" evidence="3">
    <location>
        <begin position="213"/>
        <end position="286"/>
    </location>
</feature>
<dbReference type="Pfam" id="PF25954">
    <property type="entry name" value="Beta-barrel_RND_2"/>
    <property type="match status" value="1"/>
</dbReference>
<accession>A0A557QG24</accession>
<reference evidence="5 6" key="1">
    <citation type="submission" date="2019-07" db="EMBL/GenBank/DDBJ databases">
        <title>The pathways for chlorine oxyanion respiration interact through the shared metabolite chlorate.</title>
        <authorList>
            <person name="Barnum T.P."/>
            <person name="Cheng Y."/>
            <person name="Hill K.A."/>
            <person name="Lucas L.N."/>
            <person name="Carlson H.K."/>
            <person name="Coates J.D."/>
        </authorList>
    </citation>
    <scope>NUCLEOTIDE SEQUENCE [LARGE SCALE GENOMIC DNA]</scope>
    <source>
        <strain evidence="5 6">SFB-3</strain>
    </source>
</reference>
<protein>
    <submittedName>
        <fullName evidence="5">Efflux RND transporter periplasmic adaptor subunit</fullName>
    </submittedName>
</protein>
<comment type="similarity">
    <text evidence="1">Belongs to the membrane fusion protein (MFP) (TC 8.A.1) family.</text>
</comment>
<dbReference type="Gene3D" id="2.40.30.170">
    <property type="match status" value="1"/>
</dbReference>
<dbReference type="Gene3D" id="2.40.420.20">
    <property type="match status" value="1"/>
</dbReference>
<evidence type="ECO:0000313" key="6">
    <source>
        <dbReference type="Proteomes" id="UP000319502"/>
    </source>
</evidence>
<evidence type="ECO:0000256" key="1">
    <source>
        <dbReference type="ARBA" id="ARBA00009477"/>
    </source>
</evidence>
<evidence type="ECO:0000313" key="5">
    <source>
        <dbReference type="EMBL" id="TVO51856.1"/>
    </source>
</evidence>
<feature type="signal peptide" evidence="2">
    <location>
        <begin position="1"/>
        <end position="38"/>
    </location>
</feature>
<dbReference type="OrthoDB" id="9806939at2"/>
<dbReference type="GO" id="GO:1990281">
    <property type="term" value="C:efflux pump complex"/>
    <property type="evidence" value="ECO:0007669"/>
    <property type="project" value="TreeGrafter"/>
</dbReference>
<keyword evidence="6" id="KW-1185">Reference proteome</keyword>
<dbReference type="Pfam" id="PF25967">
    <property type="entry name" value="RND-MFP_C"/>
    <property type="match status" value="1"/>
</dbReference>
<dbReference type="Gene3D" id="1.10.287.470">
    <property type="entry name" value="Helix hairpin bin"/>
    <property type="match status" value="1"/>
</dbReference>
<evidence type="ECO:0000259" key="4">
    <source>
        <dbReference type="Pfam" id="PF25967"/>
    </source>
</evidence>
<dbReference type="Gene3D" id="2.40.50.100">
    <property type="match status" value="1"/>
</dbReference>
<dbReference type="EMBL" id="VMNK01000018">
    <property type="protein sequence ID" value="TVO51856.1"/>
    <property type="molecule type" value="Genomic_DNA"/>
</dbReference>
<dbReference type="InterPro" id="IPR058627">
    <property type="entry name" value="MdtA-like_C"/>
</dbReference>